<evidence type="ECO:0000313" key="3">
    <source>
        <dbReference type="EMBL" id="QOV90784.1"/>
    </source>
</evidence>
<dbReference type="KEGG" id="hbs:IPV69_05345"/>
<dbReference type="InterPro" id="IPR045584">
    <property type="entry name" value="Pilin-like"/>
</dbReference>
<proteinExistence type="predicted"/>
<accession>A0A7M2WZJ0</accession>
<dbReference type="GO" id="GO:0015628">
    <property type="term" value="P:protein secretion by the type II secretion system"/>
    <property type="evidence" value="ECO:0007669"/>
    <property type="project" value="InterPro"/>
</dbReference>
<evidence type="ECO:0000256" key="1">
    <source>
        <dbReference type="ARBA" id="ARBA00022481"/>
    </source>
</evidence>
<keyword evidence="1" id="KW-0488">Methylation</keyword>
<evidence type="ECO:0000313" key="4">
    <source>
        <dbReference type="Proteomes" id="UP000593765"/>
    </source>
</evidence>
<organism evidence="3 4">
    <name type="scientific">Humisphaera borealis</name>
    <dbReference type="NCBI Taxonomy" id="2807512"/>
    <lineage>
        <taxon>Bacteria</taxon>
        <taxon>Pseudomonadati</taxon>
        <taxon>Planctomycetota</taxon>
        <taxon>Phycisphaerae</taxon>
        <taxon>Tepidisphaerales</taxon>
        <taxon>Tepidisphaeraceae</taxon>
        <taxon>Humisphaera</taxon>
    </lineage>
</organism>
<reference evidence="3 4" key="1">
    <citation type="submission" date="2020-10" db="EMBL/GenBank/DDBJ databases">
        <title>Wide distribution of Phycisphaera-like planctomycetes from WD2101 soil group in peatlands and genome analysis of the first cultivated representative.</title>
        <authorList>
            <person name="Dedysh S.N."/>
            <person name="Beletsky A.V."/>
            <person name="Ivanova A."/>
            <person name="Kulichevskaya I.S."/>
            <person name="Suzina N.E."/>
            <person name="Philippov D.A."/>
            <person name="Rakitin A.L."/>
            <person name="Mardanov A.V."/>
            <person name="Ravin N.V."/>
        </authorList>
    </citation>
    <scope>NUCLEOTIDE SEQUENCE [LARGE SCALE GENOMIC DNA]</scope>
    <source>
        <strain evidence="3 4">M1803</strain>
    </source>
</reference>
<dbReference type="PANTHER" id="PTHR30093">
    <property type="entry name" value="GENERAL SECRETION PATHWAY PROTEIN G"/>
    <property type="match status" value="1"/>
</dbReference>
<dbReference type="EMBL" id="CP063458">
    <property type="protein sequence ID" value="QOV90784.1"/>
    <property type="molecule type" value="Genomic_DNA"/>
</dbReference>
<gene>
    <name evidence="3" type="ORF">IPV69_05345</name>
</gene>
<dbReference type="PROSITE" id="PS00409">
    <property type="entry name" value="PROKAR_NTER_METHYL"/>
    <property type="match status" value="1"/>
</dbReference>
<dbReference type="PANTHER" id="PTHR30093:SF2">
    <property type="entry name" value="TYPE II SECRETION SYSTEM PROTEIN H"/>
    <property type="match status" value="1"/>
</dbReference>
<dbReference type="AlphaFoldDB" id="A0A7M2WZJ0"/>
<keyword evidence="2" id="KW-0472">Membrane</keyword>
<keyword evidence="2" id="KW-0812">Transmembrane</keyword>
<dbReference type="InterPro" id="IPR000983">
    <property type="entry name" value="Bac_GSPG_pilin"/>
</dbReference>
<name>A0A7M2WZJ0_9BACT</name>
<dbReference type="NCBIfam" id="TIGR02532">
    <property type="entry name" value="IV_pilin_GFxxxE"/>
    <property type="match status" value="1"/>
</dbReference>
<dbReference type="RefSeq" id="WP_206293887.1">
    <property type="nucleotide sequence ID" value="NZ_CP063458.1"/>
</dbReference>
<evidence type="ECO:0000256" key="2">
    <source>
        <dbReference type="SAM" id="Phobius"/>
    </source>
</evidence>
<sequence length="270" mass="28831">MSANPSTRRSGFTLVELLVVIGIIALLISILLPSLAAARQQAQTIKCLANLQQLGNCAMMYSNSNKNALLPCDIANAAGTVRYESWASLMVHYGDLSYPDYRSSTSPLAQDTALKCPAGTMDIASNAYNTSRKDGQADAAEVCVSAWGNPGLAVWSWYAPNGTSGNDAGIPMCRVPSTLFPYGRKRNQIRNASDVVFLFDGVGAVNVQSYPNRVSARHNNKTTTNLLMFDGHAISIKTAEIPGGGDVAPSNAFAKANLVGKPAPFWRLDQ</sequence>
<keyword evidence="2" id="KW-1133">Transmembrane helix</keyword>
<dbReference type="InterPro" id="IPR012902">
    <property type="entry name" value="N_methyl_site"/>
</dbReference>
<dbReference type="Gene3D" id="3.30.700.10">
    <property type="entry name" value="Glycoprotein, Type 4 Pilin"/>
    <property type="match status" value="1"/>
</dbReference>
<dbReference type="GO" id="GO:0015627">
    <property type="term" value="C:type II protein secretion system complex"/>
    <property type="evidence" value="ECO:0007669"/>
    <property type="project" value="InterPro"/>
</dbReference>
<dbReference type="Pfam" id="PF07963">
    <property type="entry name" value="N_methyl"/>
    <property type="match status" value="1"/>
</dbReference>
<dbReference type="Proteomes" id="UP000593765">
    <property type="component" value="Chromosome"/>
</dbReference>
<dbReference type="PRINTS" id="PR00813">
    <property type="entry name" value="BCTERIALGSPG"/>
</dbReference>
<protein>
    <submittedName>
        <fullName evidence="3">Prepilin-type N-terminal cleavage/methylation domain-containing protein</fullName>
    </submittedName>
</protein>
<dbReference type="SUPFAM" id="SSF54523">
    <property type="entry name" value="Pili subunits"/>
    <property type="match status" value="1"/>
</dbReference>
<keyword evidence="4" id="KW-1185">Reference proteome</keyword>
<feature type="transmembrane region" description="Helical" evidence="2">
    <location>
        <begin position="12"/>
        <end position="36"/>
    </location>
</feature>